<dbReference type="AlphaFoldDB" id="A0A0L6VN54"/>
<keyword evidence="2" id="KW-1185">Reference proteome</keyword>
<protein>
    <submittedName>
        <fullName evidence="1">Uncharacterized protein</fullName>
    </submittedName>
</protein>
<proteinExistence type="predicted"/>
<sequence>MIDMRGYSERQNLIRKLFLIIFWMEHKEINDMQQFSFHKAKPSSSCTQCSSVICHNLHQSPEINLISNSFSTFRMRTFDRWQGLQKQTILSEICMSPFFIVV</sequence>
<dbReference type="Proteomes" id="UP000037035">
    <property type="component" value="Unassembled WGS sequence"/>
</dbReference>
<accession>A0A0L6VN54</accession>
<reference evidence="1 2" key="1">
    <citation type="submission" date="2015-08" db="EMBL/GenBank/DDBJ databases">
        <title>Next Generation Sequencing and Analysis of the Genome of Puccinia sorghi L Schw, the Causal Agent of Maize Common Rust.</title>
        <authorList>
            <person name="Rochi L."/>
            <person name="Burguener G."/>
            <person name="Darino M."/>
            <person name="Turjanski A."/>
            <person name="Kreff E."/>
            <person name="Dieguez M.J."/>
            <person name="Sacco F."/>
        </authorList>
    </citation>
    <scope>NUCLEOTIDE SEQUENCE [LARGE SCALE GENOMIC DNA]</scope>
    <source>
        <strain evidence="1 2">RO10H11247</strain>
    </source>
</reference>
<name>A0A0L6VN54_9BASI</name>
<evidence type="ECO:0000313" key="1">
    <source>
        <dbReference type="EMBL" id="KNZ62007.1"/>
    </source>
</evidence>
<gene>
    <name evidence="1" type="ORF">VP01_1324g2</name>
</gene>
<organism evidence="1 2">
    <name type="scientific">Puccinia sorghi</name>
    <dbReference type="NCBI Taxonomy" id="27349"/>
    <lineage>
        <taxon>Eukaryota</taxon>
        <taxon>Fungi</taxon>
        <taxon>Dikarya</taxon>
        <taxon>Basidiomycota</taxon>
        <taxon>Pucciniomycotina</taxon>
        <taxon>Pucciniomycetes</taxon>
        <taxon>Pucciniales</taxon>
        <taxon>Pucciniaceae</taxon>
        <taxon>Puccinia</taxon>
    </lineage>
</organism>
<dbReference type="VEuPathDB" id="FungiDB:VP01_1324g2"/>
<dbReference type="EMBL" id="LAVV01003610">
    <property type="protein sequence ID" value="KNZ62007.1"/>
    <property type="molecule type" value="Genomic_DNA"/>
</dbReference>
<evidence type="ECO:0000313" key="2">
    <source>
        <dbReference type="Proteomes" id="UP000037035"/>
    </source>
</evidence>
<comment type="caution">
    <text evidence="1">The sequence shown here is derived from an EMBL/GenBank/DDBJ whole genome shotgun (WGS) entry which is preliminary data.</text>
</comment>